<gene>
    <name evidence="1" type="ORF">ACFQRF_18565</name>
</gene>
<keyword evidence="2" id="KW-1185">Reference proteome</keyword>
<keyword evidence="1" id="KW-0540">Nuclease</keyword>
<sequence>MTSQRRLARAVLDEAGRTLAQEAGVRLADRPAPLWQLLMLTNLLSARISARIAVAAERELTAAGGTTPSGMCDLTWQQRVDALGRAHYVRYDESTATRLGECARMVLDDYRGDLRRLPSVGRHDARGLRRDVQRFPGIGPTGADIFCREAQAVWDWLRPYADRLVIKGAERVGLPADAGKLADLVEPAETASLAAGLVRVARDDELAKRVGSLATTG</sequence>
<accession>A0ABW2KK79</accession>
<dbReference type="Proteomes" id="UP001596540">
    <property type="component" value="Unassembled WGS sequence"/>
</dbReference>
<dbReference type="GO" id="GO:0004519">
    <property type="term" value="F:endonuclease activity"/>
    <property type="evidence" value="ECO:0007669"/>
    <property type="project" value="UniProtKB-KW"/>
</dbReference>
<dbReference type="SUPFAM" id="SSF48150">
    <property type="entry name" value="DNA-glycosylase"/>
    <property type="match status" value="1"/>
</dbReference>
<reference evidence="2" key="1">
    <citation type="journal article" date="2019" name="Int. J. Syst. Evol. Microbiol.">
        <title>The Global Catalogue of Microorganisms (GCM) 10K type strain sequencing project: providing services to taxonomists for standard genome sequencing and annotation.</title>
        <authorList>
            <consortium name="The Broad Institute Genomics Platform"/>
            <consortium name="The Broad Institute Genome Sequencing Center for Infectious Disease"/>
            <person name="Wu L."/>
            <person name="Ma J."/>
        </authorList>
    </citation>
    <scope>NUCLEOTIDE SEQUENCE [LARGE SCALE GENOMIC DNA]</scope>
    <source>
        <strain evidence="2">CGMCC 4.7382</strain>
    </source>
</reference>
<comment type="caution">
    <text evidence="1">The sequence shown here is derived from an EMBL/GenBank/DDBJ whole genome shotgun (WGS) entry which is preliminary data.</text>
</comment>
<evidence type="ECO:0000313" key="2">
    <source>
        <dbReference type="Proteomes" id="UP001596540"/>
    </source>
</evidence>
<proteinExistence type="predicted"/>
<organism evidence="1 2">
    <name type="scientific">Marinactinospora rubrisoli</name>
    <dbReference type="NCBI Taxonomy" id="2715399"/>
    <lineage>
        <taxon>Bacteria</taxon>
        <taxon>Bacillati</taxon>
        <taxon>Actinomycetota</taxon>
        <taxon>Actinomycetes</taxon>
        <taxon>Streptosporangiales</taxon>
        <taxon>Nocardiopsidaceae</taxon>
        <taxon>Marinactinospora</taxon>
    </lineage>
</organism>
<keyword evidence="1" id="KW-0255">Endonuclease</keyword>
<protein>
    <submittedName>
        <fullName evidence="1">Endonuclease</fullName>
    </submittedName>
</protein>
<dbReference type="EMBL" id="JBHTBH010000008">
    <property type="protein sequence ID" value="MFC7329740.1"/>
    <property type="molecule type" value="Genomic_DNA"/>
</dbReference>
<evidence type="ECO:0000313" key="1">
    <source>
        <dbReference type="EMBL" id="MFC7329740.1"/>
    </source>
</evidence>
<dbReference type="RefSeq" id="WP_379872381.1">
    <property type="nucleotide sequence ID" value="NZ_JBHTBH010000008.1"/>
</dbReference>
<keyword evidence="1" id="KW-0378">Hydrolase</keyword>
<dbReference type="InterPro" id="IPR011257">
    <property type="entry name" value="DNA_glycosylase"/>
</dbReference>
<name>A0ABW2KK79_9ACTN</name>
<dbReference type="Gene3D" id="1.10.340.30">
    <property type="entry name" value="Hypothetical protein, domain 2"/>
    <property type="match status" value="1"/>
</dbReference>